<dbReference type="OrthoDB" id="412402at2759"/>
<sequence length="466" mass="51737">MLSFLDLRKKFLQKSLQTQSSFGVELEFLVAVRSDSDNMVRFVPEELAGQPGQAILIPEEKNNLWERDTYCINHVQATLDSCLGNLSAKTRVFVPNELSTPEEGYLHEDYEYWTAKQDASIGLPDKLFSSGEYLGHQWAGIEVTSPALWNENESFDEIRKVCEVLKARYWILTPPTCGLHVHYGHGQDQIAVQDLRNIAALLLAADPLLVQLHPESRKRNRFCVSNRLFSDVAQGLSAETATAMLMHDSVSSEGEEAPQKVMRPLQGSKLLSRSSWRSFNRLIPQGTLTSYPVGEPGSKLKCPGNAAARLHAPRSILGCVEEILSATQPEVVARLMQAPPNTSSKPAYSFANYDQQQPFPNSNSEIKKTVEFRQAAGTVDADEIITFAKLAIGLADFACSSDLDTFWSVILKCAQADANTTAQGKDKTTSYDVFNFLADIGLCRLIRPLQNIVIKKHPTVQESQSK</sequence>
<reference evidence="1" key="1">
    <citation type="journal article" date="2020" name="Phytopathology">
        <title>Genome sequence of the chestnut blight fungus Cryphonectria parasitica EP155: A fundamental resource for an archetypical invasive plant pathogen.</title>
        <authorList>
            <person name="Crouch J.A."/>
            <person name="Dawe A."/>
            <person name="Aerts A."/>
            <person name="Barry K."/>
            <person name="Churchill A.C.L."/>
            <person name="Grimwood J."/>
            <person name="Hillman B."/>
            <person name="Milgroom M.G."/>
            <person name="Pangilinan J."/>
            <person name="Smith M."/>
            <person name="Salamov A."/>
            <person name="Schmutz J."/>
            <person name="Yadav J."/>
            <person name="Grigoriev I.V."/>
            <person name="Nuss D."/>
        </authorList>
    </citation>
    <scope>NUCLEOTIDE SEQUENCE</scope>
    <source>
        <strain evidence="1">EP155</strain>
    </source>
</reference>
<dbReference type="GeneID" id="63842713"/>
<dbReference type="AlphaFoldDB" id="A0A9P5CMH3"/>
<dbReference type="Pfam" id="PF12224">
    <property type="entry name" value="Amidoligase_2"/>
    <property type="match status" value="1"/>
</dbReference>
<keyword evidence="2" id="KW-1185">Reference proteome</keyword>
<organism evidence="1 2">
    <name type="scientific">Cryphonectria parasitica (strain ATCC 38755 / EP155)</name>
    <dbReference type="NCBI Taxonomy" id="660469"/>
    <lineage>
        <taxon>Eukaryota</taxon>
        <taxon>Fungi</taxon>
        <taxon>Dikarya</taxon>
        <taxon>Ascomycota</taxon>
        <taxon>Pezizomycotina</taxon>
        <taxon>Sordariomycetes</taxon>
        <taxon>Sordariomycetidae</taxon>
        <taxon>Diaporthales</taxon>
        <taxon>Cryphonectriaceae</taxon>
        <taxon>Cryphonectria-Endothia species complex</taxon>
        <taxon>Cryphonectria</taxon>
    </lineage>
</organism>
<dbReference type="PANTHER" id="PTHR36847">
    <property type="entry name" value="AMIDOLIGASE ENZYME"/>
    <property type="match status" value="1"/>
</dbReference>
<dbReference type="PANTHER" id="PTHR36847:SF1">
    <property type="entry name" value="AMIDOLIGASE ENZYME"/>
    <property type="match status" value="1"/>
</dbReference>
<proteinExistence type="predicted"/>
<accession>A0A9P5CMH3</accession>
<protein>
    <recommendedName>
        <fullName evidence="3">Amidoligase enzyme</fullName>
    </recommendedName>
</protein>
<dbReference type="EMBL" id="MU032350">
    <property type="protein sequence ID" value="KAF3762890.1"/>
    <property type="molecule type" value="Genomic_DNA"/>
</dbReference>
<dbReference type="InterPro" id="IPR022025">
    <property type="entry name" value="Amidoligase_2"/>
</dbReference>
<comment type="caution">
    <text evidence="1">The sequence shown here is derived from an EMBL/GenBank/DDBJ whole genome shotgun (WGS) entry which is preliminary data.</text>
</comment>
<evidence type="ECO:0000313" key="2">
    <source>
        <dbReference type="Proteomes" id="UP000803844"/>
    </source>
</evidence>
<dbReference type="Proteomes" id="UP000803844">
    <property type="component" value="Unassembled WGS sequence"/>
</dbReference>
<evidence type="ECO:0008006" key="3">
    <source>
        <dbReference type="Google" id="ProtNLM"/>
    </source>
</evidence>
<name>A0A9P5CMH3_CRYP1</name>
<evidence type="ECO:0000313" key="1">
    <source>
        <dbReference type="EMBL" id="KAF3762890.1"/>
    </source>
</evidence>
<gene>
    <name evidence="1" type="ORF">M406DRAFT_72863</name>
</gene>
<dbReference type="RefSeq" id="XP_040773869.1">
    <property type="nucleotide sequence ID" value="XM_040925584.1"/>
</dbReference>